<reference evidence="3 4" key="1">
    <citation type="submission" date="2015-02" db="EMBL/GenBank/DDBJ databases">
        <title>Draft genome sequence of Aspergillus parasiticus SU-1.</title>
        <authorList>
            <person name="Yu J."/>
            <person name="Fedorova N."/>
            <person name="Yin Y."/>
            <person name="Losada L."/>
            <person name="Zafar N."/>
            <person name="Taujale R."/>
            <person name="Ehrlich K.C."/>
            <person name="Bhatnagar D."/>
            <person name="Cleveland T.E."/>
            <person name="Bennett J.W."/>
            <person name="Nierman W.C."/>
        </authorList>
    </citation>
    <scope>NUCLEOTIDE SEQUENCE [LARGE SCALE GENOMIC DNA]</scope>
    <source>
        <strain evidence="4">ATCC 56775 / NRRL 5862 / SRRC 143 / SU-1</strain>
    </source>
</reference>
<dbReference type="CDD" id="cd07267">
    <property type="entry name" value="THT_Oxygenase_N"/>
    <property type="match status" value="1"/>
</dbReference>
<organism evidence="3 4">
    <name type="scientific">Aspergillus parasiticus (strain ATCC 56775 / NRRL 5862 / SRRC 143 / SU-1)</name>
    <dbReference type="NCBI Taxonomy" id="1403190"/>
    <lineage>
        <taxon>Eukaryota</taxon>
        <taxon>Fungi</taxon>
        <taxon>Dikarya</taxon>
        <taxon>Ascomycota</taxon>
        <taxon>Pezizomycotina</taxon>
        <taxon>Eurotiomycetes</taxon>
        <taxon>Eurotiomycetidae</taxon>
        <taxon>Eurotiales</taxon>
        <taxon>Aspergillaceae</taxon>
        <taxon>Aspergillus</taxon>
        <taxon>Aspergillus subgen. Circumdati</taxon>
    </lineage>
</organism>
<proteinExistence type="predicted"/>
<feature type="domain" description="VOC" evidence="2">
    <location>
        <begin position="194"/>
        <end position="321"/>
    </location>
</feature>
<dbReference type="PROSITE" id="PS51819">
    <property type="entry name" value="VOC"/>
    <property type="match status" value="2"/>
</dbReference>
<dbReference type="InterPro" id="IPR037523">
    <property type="entry name" value="VOC_core"/>
</dbReference>
<name>A0A0F0I301_ASPPU</name>
<dbReference type="OrthoDB" id="3360610at2759"/>
<dbReference type="PANTHER" id="PTHR43048:SF3">
    <property type="entry name" value="METHYLMALONYL-COA EPIMERASE, MITOCHONDRIAL"/>
    <property type="match status" value="1"/>
</dbReference>
<protein>
    <submittedName>
        <fullName evidence="3">245-Trihydroxytoluene THT oxygenase</fullName>
    </submittedName>
</protein>
<keyword evidence="1" id="KW-0479">Metal-binding</keyword>
<gene>
    <name evidence="3" type="ORF">P875_00042762</name>
</gene>
<dbReference type="SUPFAM" id="SSF54593">
    <property type="entry name" value="Glyoxalase/Bleomycin resistance protein/Dihydroxybiphenyl dioxygenase"/>
    <property type="match status" value="1"/>
</dbReference>
<dbReference type="InterPro" id="IPR004360">
    <property type="entry name" value="Glyas_Fos-R_dOase_dom"/>
</dbReference>
<dbReference type="Pfam" id="PF00903">
    <property type="entry name" value="Glyoxalase"/>
    <property type="match status" value="1"/>
</dbReference>
<dbReference type="InterPro" id="IPR051785">
    <property type="entry name" value="MMCE/EMCE_epimerase"/>
</dbReference>
<evidence type="ECO:0000256" key="1">
    <source>
        <dbReference type="ARBA" id="ARBA00022723"/>
    </source>
</evidence>
<evidence type="ECO:0000313" key="4">
    <source>
        <dbReference type="Proteomes" id="UP000033540"/>
    </source>
</evidence>
<feature type="domain" description="VOC" evidence="2">
    <location>
        <begin position="46"/>
        <end position="153"/>
    </location>
</feature>
<dbReference type="Gene3D" id="3.10.180.10">
    <property type="entry name" value="2,3-Dihydroxybiphenyl 1,2-Dioxygenase, domain 1"/>
    <property type="match status" value="2"/>
</dbReference>
<sequence length="354" mass="40340">MTESAPKLNRGMTLADTVAMGINQEPQASWLAKRRINLDSRIKLTRLSHMRYQHSDLDAIHQFMVDFGLQVAHRTDDEVWYKGYGPDQYVYYAKKGPRKFLGGVFQAATWDDFERASKLPSAEPIQQLKDAPGGGFLVTVTDPEGFPVNVIYGQQPVADKPTYSPEKVILNFPEEKPRVRQFNRFEPGPAAVYKLGHFGLTTQKFEEQLEFYTSNFNIVPTDFVYVEAEGHRVPVTTFMHLDLGSEPVDHHSFFLSANPQAAHVHHSSYEVHDFDTQNLGHQWLVEKGYRPTWGIGRHVLGSQIFDYWWDVSGNMVEHYADGDLVNNETSIGYMPAGEDSLAIWGPKVPREFME</sequence>
<dbReference type="GO" id="GO:0046491">
    <property type="term" value="P:L-methylmalonyl-CoA metabolic process"/>
    <property type="evidence" value="ECO:0007669"/>
    <property type="project" value="TreeGrafter"/>
</dbReference>
<dbReference type="GO" id="GO:0046872">
    <property type="term" value="F:metal ion binding"/>
    <property type="evidence" value="ECO:0007669"/>
    <property type="project" value="UniProtKB-KW"/>
</dbReference>
<dbReference type="EMBL" id="JZEE01000697">
    <property type="protein sequence ID" value="KJK61002.1"/>
    <property type="molecule type" value="Genomic_DNA"/>
</dbReference>
<evidence type="ECO:0000313" key="3">
    <source>
        <dbReference type="EMBL" id="KJK61002.1"/>
    </source>
</evidence>
<dbReference type="InterPro" id="IPR029068">
    <property type="entry name" value="Glyas_Bleomycin-R_OHBP_Dase"/>
</dbReference>
<accession>A0A0F0I301</accession>
<dbReference type="AlphaFoldDB" id="A0A0F0I301"/>
<dbReference type="Proteomes" id="UP000033540">
    <property type="component" value="Unassembled WGS sequence"/>
</dbReference>
<comment type="caution">
    <text evidence="3">The sequence shown here is derived from an EMBL/GenBank/DDBJ whole genome shotgun (WGS) entry which is preliminary data.</text>
</comment>
<dbReference type="PANTHER" id="PTHR43048">
    <property type="entry name" value="METHYLMALONYL-COA EPIMERASE"/>
    <property type="match status" value="1"/>
</dbReference>
<dbReference type="GO" id="GO:0005739">
    <property type="term" value="C:mitochondrion"/>
    <property type="evidence" value="ECO:0007669"/>
    <property type="project" value="TreeGrafter"/>
</dbReference>
<dbReference type="GO" id="GO:0004493">
    <property type="term" value="F:methylmalonyl-CoA epimerase activity"/>
    <property type="evidence" value="ECO:0007669"/>
    <property type="project" value="TreeGrafter"/>
</dbReference>
<dbReference type="FunFam" id="3.10.180.10:FF:000034">
    <property type="entry name" value="Glyoxalase/Bleomycin resistance protein/Dihydroxybiphenyl dioxygenase"/>
    <property type="match status" value="1"/>
</dbReference>
<dbReference type="FunFam" id="3.10.180.10:FF:000039">
    <property type="entry name" value="Trihydroxytoluene oxygenase (AFU_orthologue AFUA_8G02470)"/>
    <property type="match status" value="1"/>
</dbReference>
<evidence type="ECO:0000259" key="2">
    <source>
        <dbReference type="PROSITE" id="PS51819"/>
    </source>
</evidence>